<comment type="similarity">
    <text evidence="1 7">Belongs to the GatB/GatE family. GatB subfamily.</text>
</comment>
<evidence type="ECO:0000256" key="2">
    <source>
        <dbReference type="ARBA" id="ARBA00022598"/>
    </source>
</evidence>
<dbReference type="SUPFAM" id="SSF55931">
    <property type="entry name" value="Glutamine synthetase/guanido kinase"/>
    <property type="match status" value="1"/>
</dbReference>
<evidence type="ECO:0000313" key="11">
    <source>
        <dbReference type="Proteomes" id="UP001165060"/>
    </source>
</evidence>
<accession>A0ABQ6MAM9</accession>
<feature type="region of interest" description="Disordered" evidence="8">
    <location>
        <begin position="1"/>
        <end position="40"/>
    </location>
</feature>
<dbReference type="InterPro" id="IPR014746">
    <property type="entry name" value="Gln_synth/guanido_kin_cat_dom"/>
</dbReference>
<dbReference type="Proteomes" id="UP001165060">
    <property type="component" value="Unassembled WGS sequence"/>
</dbReference>
<dbReference type="InterPro" id="IPR006075">
    <property type="entry name" value="Asn/Gln-tRNA_Trfase_suB/E_cat"/>
</dbReference>
<keyword evidence="7" id="KW-0496">Mitochondrion</keyword>
<comment type="subunit">
    <text evidence="7">Subunit of the heterotrimeric GatCAB amidotransferase (AdT) complex, composed of A, B and C subunits.</text>
</comment>
<evidence type="ECO:0000256" key="6">
    <source>
        <dbReference type="ARBA" id="ARBA00047913"/>
    </source>
</evidence>
<dbReference type="InterPro" id="IPR018027">
    <property type="entry name" value="Asn/Gln_amidotransferase"/>
</dbReference>
<evidence type="ECO:0000256" key="3">
    <source>
        <dbReference type="ARBA" id="ARBA00022741"/>
    </source>
</evidence>
<dbReference type="SMART" id="SM00845">
    <property type="entry name" value="GatB_Yqey"/>
    <property type="match status" value="1"/>
</dbReference>
<evidence type="ECO:0000313" key="10">
    <source>
        <dbReference type="EMBL" id="GMI22634.1"/>
    </source>
</evidence>
<evidence type="ECO:0000256" key="1">
    <source>
        <dbReference type="ARBA" id="ARBA00005306"/>
    </source>
</evidence>
<evidence type="ECO:0000256" key="7">
    <source>
        <dbReference type="HAMAP-Rule" id="MF_03147"/>
    </source>
</evidence>
<keyword evidence="3 7" id="KW-0547">Nucleotide-binding</keyword>
<comment type="function">
    <text evidence="7">Allows the formation of correctly charged Gln-tRNA(Gln) through the transamidation of misacylated Glu-tRNA(Gln) in the mitochondria. The reaction takes place in the presence of glutamine and ATP through an activated gamma-phospho-Glu-tRNA(Gln).</text>
</comment>
<dbReference type="NCBIfam" id="TIGR00133">
    <property type="entry name" value="gatB"/>
    <property type="match status" value="1"/>
</dbReference>
<dbReference type="HAMAP" id="MF_00121">
    <property type="entry name" value="GatB"/>
    <property type="match status" value="1"/>
</dbReference>
<dbReference type="InterPro" id="IPR017959">
    <property type="entry name" value="Asn/Gln-tRNA_amidoTrfase_suB/E"/>
</dbReference>
<keyword evidence="4 7" id="KW-0067">ATP-binding</keyword>
<dbReference type="InterPro" id="IPR023168">
    <property type="entry name" value="GatB_Yqey_C_2"/>
</dbReference>
<dbReference type="Pfam" id="PF02934">
    <property type="entry name" value="GatB_N"/>
    <property type="match status" value="1"/>
</dbReference>
<organism evidence="10 11">
    <name type="scientific">Tetraparma gracilis</name>
    <dbReference type="NCBI Taxonomy" id="2962635"/>
    <lineage>
        <taxon>Eukaryota</taxon>
        <taxon>Sar</taxon>
        <taxon>Stramenopiles</taxon>
        <taxon>Ochrophyta</taxon>
        <taxon>Bolidophyceae</taxon>
        <taxon>Parmales</taxon>
        <taxon>Triparmaceae</taxon>
        <taxon>Tetraparma</taxon>
    </lineage>
</organism>
<reference evidence="10 11" key="1">
    <citation type="journal article" date="2023" name="Commun. Biol.">
        <title>Genome analysis of Parmales, the sister group of diatoms, reveals the evolutionary specialization of diatoms from phago-mixotrophs to photoautotrophs.</title>
        <authorList>
            <person name="Ban H."/>
            <person name="Sato S."/>
            <person name="Yoshikawa S."/>
            <person name="Yamada K."/>
            <person name="Nakamura Y."/>
            <person name="Ichinomiya M."/>
            <person name="Sato N."/>
            <person name="Blanc-Mathieu R."/>
            <person name="Endo H."/>
            <person name="Kuwata A."/>
            <person name="Ogata H."/>
        </authorList>
    </citation>
    <scope>NUCLEOTIDE SEQUENCE [LARGE SCALE GENOMIC DNA]</scope>
</reference>
<evidence type="ECO:0000256" key="8">
    <source>
        <dbReference type="SAM" id="MobiDB-lite"/>
    </source>
</evidence>
<keyword evidence="5 7" id="KW-0648">Protein biosynthesis</keyword>
<name>A0ABQ6MAM9_9STRA</name>
<dbReference type="PANTHER" id="PTHR11659">
    <property type="entry name" value="GLUTAMYL-TRNA GLN AMIDOTRANSFERASE SUBUNIT B MITOCHONDRIAL AND PROKARYOTIC PET112-RELATED"/>
    <property type="match status" value="1"/>
</dbReference>
<dbReference type="Gene3D" id="1.10.10.410">
    <property type="match status" value="1"/>
</dbReference>
<gene>
    <name evidence="10" type="ORF">TeGR_g8393</name>
</gene>
<dbReference type="Pfam" id="PF02637">
    <property type="entry name" value="GatB_Yqey"/>
    <property type="match status" value="1"/>
</dbReference>
<comment type="subcellular location">
    <subcellularLocation>
        <location evidence="7">Mitochondrion</location>
    </subcellularLocation>
</comment>
<feature type="domain" description="Asn/Gln amidotransferase" evidence="9">
    <location>
        <begin position="383"/>
        <end position="553"/>
    </location>
</feature>
<sequence length="557" mass="60363">MLSRLPSLPWLPPPRLPSPSPRLHSRSRTLSSSPSPAPAPPPLPRFLPCIGLEVHVQLLSPSKLFSPSPTAGPFPGANTQLSPFDLALPGSLPVLSTACVRLACAASQALSSELQDVSVFERKHYFYPDSPNGYQITQRLRPLAVGGALPYGAGGGARETRVTRVQLETDTGKTERGAGGTTVDYNRTGRALIEVVFEPDVPSPEAASEAVKSLQRLLRHVKVTDGKFEEGSMRADLNVSIYPRERAAEGGGPPPLDSGHLGERVEVKNVNSLKALRSAAEFEYKRQVEVVEAGGRVEQETRMFDKKEGVTKVMRKKEDMLDYRFLPEPDLPPLVLSELEGLDLSDLGGGGELPEDAKRRLRAEHGDAAGALVDVIVDEGYVGYFEEAAAACGGGNAKLAASYLCNHVFALRNEHGPRWEMENPGAGPMPDPVTARQLGDVARMVGEKKISKKMGKDLILEVLFREEERGADVAEVVEMRGMVVVGDMGELQAMCKEIVEDPKWQATRESLAAAGADEKKRAKLVKFFFGKAMQKSKGQADVSMLQAALEKVCDDIR</sequence>
<dbReference type="EC" id="6.3.5.-" evidence="7"/>
<dbReference type="InterPro" id="IPR003789">
    <property type="entry name" value="Asn/Gln_tRNA_amidoTrase-B-like"/>
</dbReference>
<feature type="compositionally biased region" description="Pro residues" evidence="8">
    <location>
        <begin position="9"/>
        <end position="20"/>
    </location>
</feature>
<proteinExistence type="inferred from homology"/>
<dbReference type="NCBIfam" id="NF004012">
    <property type="entry name" value="PRK05477.1-2"/>
    <property type="match status" value="1"/>
</dbReference>
<keyword evidence="11" id="KW-1185">Reference proteome</keyword>
<dbReference type="InterPro" id="IPR004413">
    <property type="entry name" value="GatB"/>
</dbReference>
<evidence type="ECO:0000259" key="9">
    <source>
        <dbReference type="SMART" id="SM00845"/>
    </source>
</evidence>
<keyword evidence="2 7" id="KW-0436">Ligase</keyword>
<evidence type="ECO:0000256" key="5">
    <source>
        <dbReference type="ARBA" id="ARBA00022917"/>
    </source>
</evidence>
<dbReference type="PANTHER" id="PTHR11659:SF0">
    <property type="entry name" value="GLUTAMYL-TRNA(GLN) AMIDOTRANSFERASE SUBUNIT B, MITOCHONDRIAL"/>
    <property type="match status" value="1"/>
</dbReference>
<protein>
    <recommendedName>
        <fullName evidence="7">Glutamyl-tRNA(Gln) amidotransferase subunit B, mitochondrial</fullName>
        <shortName evidence="7">Glu-AdT subunit B</shortName>
        <ecNumber evidence="7">6.3.5.-</ecNumber>
    </recommendedName>
</protein>
<dbReference type="SUPFAM" id="SSF89095">
    <property type="entry name" value="GatB/YqeY motif"/>
    <property type="match status" value="2"/>
</dbReference>
<comment type="catalytic activity">
    <reaction evidence="6 7">
        <text>L-glutamyl-tRNA(Gln) + L-glutamine + ATP + H2O = L-glutaminyl-tRNA(Gln) + L-glutamate + ADP + phosphate + H(+)</text>
        <dbReference type="Rhea" id="RHEA:17521"/>
        <dbReference type="Rhea" id="RHEA-COMP:9681"/>
        <dbReference type="Rhea" id="RHEA-COMP:9684"/>
        <dbReference type="ChEBI" id="CHEBI:15377"/>
        <dbReference type="ChEBI" id="CHEBI:15378"/>
        <dbReference type="ChEBI" id="CHEBI:29985"/>
        <dbReference type="ChEBI" id="CHEBI:30616"/>
        <dbReference type="ChEBI" id="CHEBI:43474"/>
        <dbReference type="ChEBI" id="CHEBI:58359"/>
        <dbReference type="ChEBI" id="CHEBI:78520"/>
        <dbReference type="ChEBI" id="CHEBI:78521"/>
        <dbReference type="ChEBI" id="CHEBI:456216"/>
    </reaction>
</comment>
<dbReference type="EMBL" id="BRYB01000096">
    <property type="protein sequence ID" value="GMI22634.1"/>
    <property type="molecule type" value="Genomic_DNA"/>
</dbReference>
<evidence type="ECO:0000256" key="4">
    <source>
        <dbReference type="ARBA" id="ARBA00022840"/>
    </source>
</evidence>
<comment type="caution">
    <text evidence="10">The sequence shown here is derived from an EMBL/GenBank/DDBJ whole genome shotgun (WGS) entry which is preliminary data.</text>
</comment>